<dbReference type="SUPFAM" id="SSF81383">
    <property type="entry name" value="F-box domain"/>
    <property type="match status" value="1"/>
</dbReference>
<dbReference type="AlphaFoldDB" id="A0A9P6B3G6"/>
<feature type="compositionally biased region" description="Basic and acidic residues" evidence="1">
    <location>
        <begin position="749"/>
        <end position="778"/>
    </location>
</feature>
<sequence>MSPSDEEDDDERLDDEYEPDVDVQPAKPWAPDISVKSTSPNNTVAKRPSIANFLPHEILVHIFKKLTSKEDQHATLLVSRAWCQCSVELLWHKLSVSNLALLLQMMRIISRKDQTFAYATFIRRLNFSIHSSGMTDEIFIRVAPCVRLERLTLAGCTLLTDASLAVVFSACPALIAVDLNGVSEATDASLTALANTTTRLQGINLTKCKKVTDVGILALVRSSPLLRRIKLHGLIALTDASVCAIAESCPLLLEIDLSNCIKLTDLSVREIWERQKHLREFQLSNVHALTDDAFPAPPPSPTQRLRPNLFSSAPTTEVPPERLPHFSIGKLGKNLHYIHLGHVSNITDRGVTQLTQACPRIRYIDLACCGNLTDLSVLELASLSKLRRVGLVRLSNLTDNAVFALGEKHTALERIHLSYCDNISVAAIHFLLQRLNKLTHLSLTGIPQFGRRDLKTFCRVPPKEFNPHQRLAFCVYSGKGVSELRKYLHGLALRAMDVNHEHNLDDDNDTIMMSGEVEEADSEADDTPAEESIVWPPPLSAVPPTLHGPHPNIRVVGMVPHPLVGRTPLHEIHIALLGSSSPSAASHTSDDSGTVAATSTVHGDIASPDRPHFTETGAPLDVVSGGVVTGPSTGRGSRQTRSTSRHTGTDHRERSSTRHNRRPPGGSSTAAQAHGPIITPSSPSAPPELEGQAGSNARIVTLISGRRTAHASSHPSLPGLTSLARQSRHNGSPRSPPTVPVSGTSVSHAFRDHGRNTSRGHEFSSQEVLPRDIDRELAESLEAALGNSRDADSRGRVPRDRGAADGSRRSGALRNTVTAAEQYANNIFGRGNA</sequence>
<reference evidence="4" key="1">
    <citation type="journal article" date="2020" name="Nat. Commun.">
        <title>Large-scale genome sequencing of mycorrhizal fungi provides insights into the early evolution of symbiotic traits.</title>
        <authorList>
            <person name="Miyauchi S."/>
            <person name="Kiss E."/>
            <person name="Kuo A."/>
            <person name="Drula E."/>
            <person name="Kohler A."/>
            <person name="Sanchez-Garcia M."/>
            <person name="Morin E."/>
            <person name="Andreopoulos B."/>
            <person name="Barry K.W."/>
            <person name="Bonito G."/>
            <person name="Buee M."/>
            <person name="Carver A."/>
            <person name="Chen C."/>
            <person name="Cichocki N."/>
            <person name="Clum A."/>
            <person name="Culley D."/>
            <person name="Crous P.W."/>
            <person name="Fauchery L."/>
            <person name="Girlanda M."/>
            <person name="Hayes R.D."/>
            <person name="Keri Z."/>
            <person name="LaButti K."/>
            <person name="Lipzen A."/>
            <person name="Lombard V."/>
            <person name="Magnuson J."/>
            <person name="Maillard F."/>
            <person name="Murat C."/>
            <person name="Nolan M."/>
            <person name="Ohm R.A."/>
            <person name="Pangilinan J."/>
            <person name="Pereira M.F."/>
            <person name="Perotto S."/>
            <person name="Peter M."/>
            <person name="Pfister S."/>
            <person name="Riley R."/>
            <person name="Sitrit Y."/>
            <person name="Stielow J.B."/>
            <person name="Szollosi G."/>
            <person name="Zifcakova L."/>
            <person name="Stursova M."/>
            <person name="Spatafora J.W."/>
            <person name="Tedersoo L."/>
            <person name="Vaario L.M."/>
            <person name="Yamada A."/>
            <person name="Yan M."/>
            <person name="Wang P."/>
            <person name="Xu J."/>
            <person name="Bruns T."/>
            <person name="Baldrian P."/>
            <person name="Vilgalys R."/>
            <person name="Dunand C."/>
            <person name="Henrissat B."/>
            <person name="Grigoriev I.V."/>
            <person name="Hibbett D."/>
            <person name="Nagy L.G."/>
            <person name="Martin F.M."/>
        </authorList>
    </citation>
    <scope>NUCLEOTIDE SEQUENCE</scope>
    <source>
        <strain evidence="4">UP504</strain>
    </source>
</reference>
<dbReference type="OrthoDB" id="10257471at2759"/>
<dbReference type="EMBL" id="MU128936">
    <property type="protein sequence ID" value="KAF9516875.1"/>
    <property type="molecule type" value="Genomic_DNA"/>
</dbReference>
<feature type="domain" description="F-box" evidence="2">
    <location>
        <begin position="53"/>
        <end position="95"/>
    </location>
</feature>
<proteinExistence type="predicted"/>
<dbReference type="Proteomes" id="UP000886523">
    <property type="component" value="Unassembled WGS sequence"/>
</dbReference>
<dbReference type="InterPro" id="IPR006553">
    <property type="entry name" value="Leu-rich_rpt_Cys-con_subtyp"/>
</dbReference>
<dbReference type="SUPFAM" id="SSF52047">
    <property type="entry name" value="RNI-like"/>
    <property type="match status" value="1"/>
</dbReference>
<dbReference type="InterPro" id="IPR057207">
    <property type="entry name" value="FBXL15_LRR"/>
</dbReference>
<feature type="region of interest" description="Disordered" evidence="1">
    <location>
        <begin position="602"/>
        <end position="692"/>
    </location>
</feature>
<protein>
    <recommendedName>
        <fullName evidence="6">RNI-like protein</fullName>
    </recommendedName>
</protein>
<dbReference type="SMART" id="SM00367">
    <property type="entry name" value="LRR_CC"/>
    <property type="match status" value="10"/>
</dbReference>
<dbReference type="PANTHER" id="PTHR13318">
    <property type="entry name" value="PARTNER OF PAIRED, ISOFORM B-RELATED"/>
    <property type="match status" value="1"/>
</dbReference>
<accession>A0A9P6B3G6</accession>
<evidence type="ECO:0000313" key="4">
    <source>
        <dbReference type="EMBL" id="KAF9516875.1"/>
    </source>
</evidence>
<dbReference type="GO" id="GO:0019005">
    <property type="term" value="C:SCF ubiquitin ligase complex"/>
    <property type="evidence" value="ECO:0007669"/>
    <property type="project" value="TreeGrafter"/>
</dbReference>
<organism evidence="4 5">
    <name type="scientific">Hydnum rufescens UP504</name>
    <dbReference type="NCBI Taxonomy" id="1448309"/>
    <lineage>
        <taxon>Eukaryota</taxon>
        <taxon>Fungi</taxon>
        <taxon>Dikarya</taxon>
        <taxon>Basidiomycota</taxon>
        <taxon>Agaricomycotina</taxon>
        <taxon>Agaricomycetes</taxon>
        <taxon>Cantharellales</taxon>
        <taxon>Hydnaceae</taxon>
        <taxon>Hydnum</taxon>
    </lineage>
</organism>
<keyword evidence="5" id="KW-1185">Reference proteome</keyword>
<comment type="caution">
    <text evidence="4">The sequence shown here is derived from an EMBL/GenBank/DDBJ whole genome shotgun (WGS) entry which is preliminary data.</text>
</comment>
<dbReference type="Pfam" id="PF25372">
    <property type="entry name" value="DUF7885"/>
    <property type="match status" value="2"/>
</dbReference>
<dbReference type="GO" id="GO:0031146">
    <property type="term" value="P:SCF-dependent proteasomal ubiquitin-dependent protein catabolic process"/>
    <property type="evidence" value="ECO:0007669"/>
    <property type="project" value="TreeGrafter"/>
</dbReference>
<feature type="domain" description="F-box/LRR-repeat protein 15-like leucin rich repeat" evidence="3">
    <location>
        <begin position="132"/>
        <end position="292"/>
    </location>
</feature>
<feature type="region of interest" description="Disordered" evidence="1">
    <location>
        <begin position="706"/>
        <end position="817"/>
    </location>
</feature>
<dbReference type="Pfam" id="PF12937">
    <property type="entry name" value="F-box-like"/>
    <property type="match status" value="1"/>
</dbReference>
<dbReference type="InterPro" id="IPR036047">
    <property type="entry name" value="F-box-like_dom_sf"/>
</dbReference>
<feature type="compositionally biased region" description="Acidic residues" evidence="1">
    <location>
        <begin position="1"/>
        <end position="21"/>
    </location>
</feature>
<feature type="compositionally biased region" description="Basic and acidic residues" evidence="1">
    <location>
        <begin position="647"/>
        <end position="656"/>
    </location>
</feature>
<evidence type="ECO:0008006" key="6">
    <source>
        <dbReference type="Google" id="ProtNLM"/>
    </source>
</evidence>
<feature type="compositionally biased region" description="Basic and acidic residues" evidence="1">
    <location>
        <begin position="789"/>
        <end position="808"/>
    </location>
</feature>
<evidence type="ECO:0000259" key="3">
    <source>
        <dbReference type="Pfam" id="PF25372"/>
    </source>
</evidence>
<gene>
    <name evidence="4" type="ORF">BS47DRAFT_1380845</name>
</gene>
<feature type="domain" description="F-box/LRR-repeat protein 15-like leucin rich repeat" evidence="3">
    <location>
        <begin position="333"/>
        <end position="445"/>
    </location>
</feature>
<dbReference type="InterPro" id="IPR001810">
    <property type="entry name" value="F-box_dom"/>
</dbReference>
<evidence type="ECO:0000256" key="1">
    <source>
        <dbReference type="SAM" id="MobiDB-lite"/>
    </source>
</evidence>
<dbReference type="InterPro" id="IPR032675">
    <property type="entry name" value="LRR_dom_sf"/>
</dbReference>
<feature type="compositionally biased region" description="Low complexity" evidence="1">
    <location>
        <begin position="622"/>
        <end position="646"/>
    </location>
</feature>
<feature type="compositionally biased region" description="Polar residues" evidence="1">
    <location>
        <begin position="723"/>
        <end position="733"/>
    </location>
</feature>
<feature type="region of interest" description="Disordered" evidence="1">
    <location>
        <begin position="1"/>
        <end position="41"/>
    </location>
</feature>
<name>A0A9P6B3G6_9AGAM</name>
<evidence type="ECO:0000313" key="5">
    <source>
        <dbReference type="Proteomes" id="UP000886523"/>
    </source>
</evidence>
<evidence type="ECO:0000259" key="2">
    <source>
        <dbReference type="Pfam" id="PF12937"/>
    </source>
</evidence>
<dbReference type="Gene3D" id="3.80.10.10">
    <property type="entry name" value="Ribonuclease Inhibitor"/>
    <property type="match status" value="2"/>
</dbReference>